<dbReference type="GeneID" id="116220210"/>
<gene>
    <name evidence="9" type="primary">LOC116220210</name>
</gene>
<sequence length="292" mass="30889">MPELPSDDRLLKPCPEGQISVKDPAVSNTSCHCRQGYQGSACNQDIDECSVGSNPCEYGGRCINSLGSYRCQCLLGFMGSHCELDVNQCASGPCKNNATCLNLIGKYKCICKSGFVGPQCQGVVCGQQVCQNGGTCLTTRGGNFCRCVNGWTGDDCSENIDDCQDAACSEGSTCRDRVGSFSCICPPGRTGENLFVCSCVYSRCVDLSTGTETPLDVGCVCLSGANPCEHGGACINTVGSFSCECQAGYVGPRCERDINECASNPCQNNAICLDQIGQYKCICEPGRLCLHL</sequence>
<dbReference type="Pfam" id="PF07645">
    <property type="entry name" value="EGF_CA"/>
    <property type="match status" value="1"/>
</dbReference>
<evidence type="ECO:0000313" key="8">
    <source>
        <dbReference type="Proteomes" id="UP000515152"/>
    </source>
</evidence>
<accession>A0A8M1KHA8</accession>
<feature type="domain" description="EGF-like" evidence="7">
    <location>
        <begin position="159"/>
        <end position="198"/>
    </location>
</feature>
<keyword evidence="2" id="KW-0732">Signal</keyword>
<feature type="domain" description="EGF-like" evidence="7">
    <location>
        <begin position="45"/>
        <end position="83"/>
    </location>
</feature>
<keyword evidence="4 6" id="KW-1015">Disulfide bond</keyword>
<dbReference type="CDD" id="cd00054">
    <property type="entry name" value="EGF_CA"/>
    <property type="match status" value="5"/>
</dbReference>
<keyword evidence="5" id="KW-0325">Glycoprotein</keyword>
<dbReference type="RefSeq" id="XP_042563456.1">
    <property type="nucleotide sequence ID" value="XM_042707522.1"/>
</dbReference>
<dbReference type="KEGG" id="char:116220210"/>
<feature type="disulfide bond" evidence="6">
    <location>
        <begin position="111"/>
        <end position="120"/>
    </location>
</feature>
<evidence type="ECO:0000256" key="5">
    <source>
        <dbReference type="ARBA" id="ARBA00023180"/>
    </source>
</evidence>
<dbReference type="SMART" id="SM00181">
    <property type="entry name" value="EGF"/>
    <property type="match status" value="7"/>
</dbReference>
<evidence type="ECO:0000256" key="2">
    <source>
        <dbReference type="ARBA" id="ARBA00022729"/>
    </source>
</evidence>
<reference evidence="9" key="1">
    <citation type="submission" date="2025-08" db="UniProtKB">
        <authorList>
            <consortium name="RefSeq"/>
        </authorList>
    </citation>
    <scope>IDENTIFICATION</scope>
</reference>
<dbReference type="InterPro" id="IPR018097">
    <property type="entry name" value="EGF_Ca-bd_CS"/>
</dbReference>
<evidence type="ECO:0000256" key="4">
    <source>
        <dbReference type="ARBA" id="ARBA00023157"/>
    </source>
</evidence>
<dbReference type="PANTHER" id="PTHR12916">
    <property type="entry name" value="CYTOCHROME C OXIDASE POLYPEPTIDE VIC-2"/>
    <property type="match status" value="1"/>
</dbReference>
<dbReference type="SMART" id="SM00179">
    <property type="entry name" value="EGF_CA"/>
    <property type="match status" value="5"/>
</dbReference>
<dbReference type="GO" id="GO:0007219">
    <property type="term" value="P:Notch signaling pathway"/>
    <property type="evidence" value="ECO:0007669"/>
    <property type="project" value="TreeGrafter"/>
</dbReference>
<dbReference type="FunFam" id="2.10.25.10:FF:000060">
    <property type="entry name" value="Neurogenic locus notch protein 1"/>
    <property type="match status" value="2"/>
</dbReference>
<keyword evidence="1 6" id="KW-0245">EGF-like domain</keyword>
<feature type="domain" description="EGF-like" evidence="7">
    <location>
        <begin position="85"/>
        <end position="121"/>
    </location>
</feature>
<name>A0A8M1KHA8_CLUHA</name>
<dbReference type="InterPro" id="IPR000152">
    <property type="entry name" value="EGF-type_Asp/Asn_hydroxyl_site"/>
</dbReference>
<evidence type="ECO:0000256" key="3">
    <source>
        <dbReference type="ARBA" id="ARBA00022737"/>
    </source>
</evidence>
<feature type="disulfide bond" evidence="6">
    <location>
        <begin position="245"/>
        <end position="254"/>
    </location>
</feature>
<dbReference type="GO" id="GO:0005509">
    <property type="term" value="F:calcium ion binding"/>
    <property type="evidence" value="ECO:0007669"/>
    <property type="project" value="InterPro"/>
</dbReference>
<dbReference type="FunFam" id="2.10.25.10:FF:000173">
    <property type="entry name" value="Neurogenic locus notch protein 2"/>
    <property type="match status" value="1"/>
</dbReference>
<dbReference type="GO" id="GO:0005112">
    <property type="term" value="F:Notch binding"/>
    <property type="evidence" value="ECO:0007669"/>
    <property type="project" value="TreeGrafter"/>
</dbReference>
<dbReference type="PROSITE" id="PS00010">
    <property type="entry name" value="ASX_HYDROXYL"/>
    <property type="match status" value="5"/>
</dbReference>
<dbReference type="Proteomes" id="UP000515152">
    <property type="component" value="Chromosome 4"/>
</dbReference>
<dbReference type="PROSITE" id="PS01186">
    <property type="entry name" value="EGF_2"/>
    <property type="match status" value="5"/>
</dbReference>
<evidence type="ECO:0000256" key="6">
    <source>
        <dbReference type="PROSITE-ProRule" id="PRU00076"/>
    </source>
</evidence>
<comment type="caution">
    <text evidence="6">Lacks conserved residue(s) required for the propagation of feature annotation.</text>
</comment>
<dbReference type="InterPro" id="IPR049883">
    <property type="entry name" value="NOTCH1_EGF-like"/>
</dbReference>
<dbReference type="FunFam" id="2.10.25.10:FF:000004">
    <property type="entry name" value="Neurogenic locus notch 1"/>
    <property type="match status" value="1"/>
</dbReference>
<evidence type="ECO:0000256" key="1">
    <source>
        <dbReference type="ARBA" id="ARBA00022536"/>
    </source>
</evidence>
<evidence type="ECO:0000259" key="7">
    <source>
        <dbReference type="PROSITE" id="PS50026"/>
    </source>
</evidence>
<proteinExistence type="predicted"/>
<feature type="disulfide bond" evidence="6">
    <location>
        <begin position="73"/>
        <end position="82"/>
    </location>
</feature>
<dbReference type="PROSITE" id="PS00022">
    <property type="entry name" value="EGF_1"/>
    <property type="match status" value="5"/>
</dbReference>
<dbReference type="PROSITE" id="PS01187">
    <property type="entry name" value="EGF_CA"/>
    <property type="match status" value="2"/>
</dbReference>
<dbReference type="InterPro" id="IPR001881">
    <property type="entry name" value="EGF-like_Ca-bd_dom"/>
</dbReference>
<evidence type="ECO:0000313" key="9">
    <source>
        <dbReference type="RefSeq" id="XP_042563456.1"/>
    </source>
</evidence>
<feature type="disulfide bond" evidence="6">
    <location>
        <begin position="147"/>
        <end position="156"/>
    </location>
</feature>
<keyword evidence="3" id="KW-0677">Repeat</keyword>
<dbReference type="PANTHER" id="PTHR12916:SF4">
    <property type="entry name" value="UNINFLATABLE, ISOFORM C"/>
    <property type="match status" value="1"/>
</dbReference>
<organism evidence="8 9">
    <name type="scientific">Clupea harengus</name>
    <name type="common">Atlantic herring</name>
    <dbReference type="NCBI Taxonomy" id="7950"/>
    <lineage>
        <taxon>Eukaryota</taxon>
        <taxon>Metazoa</taxon>
        <taxon>Chordata</taxon>
        <taxon>Craniata</taxon>
        <taxon>Vertebrata</taxon>
        <taxon>Euteleostomi</taxon>
        <taxon>Actinopterygii</taxon>
        <taxon>Neopterygii</taxon>
        <taxon>Teleostei</taxon>
        <taxon>Clupei</taxon>
        <taxon>Clupeiformes</taxon>
        <taxon>Clupeoidei</taxon>
        <taxon>Clupeidae</taxon>
        <taxon>Clupea</taxon>
    </lineage>
</organism>
<feature type="domain" description="EGF-like" evidence="7">
    <location>
        <begin position="220"/>
        <end position="255"/>
    </location>
</feature>
<dbReference type="PROSITE" id="PS50026">
    <property type="entry name" value="EGF_3"/>
    <property type="match status" value="6"/>
</dbReference>
<protein>
    <submittedName>
        <fullName evidence="9">Neurogenic locus notch homolog protein 1-like</fullName>
    </submittedName>
</protein>
<feature type="domain" description="EGF-like" evidence="7">
    <location>
        <begin position="257"/>
        <end position="290"/>
    </location>
</feature>
<dbReference type="FunFam" id="2.10.25.10:FF:000327">
    <property type="entry name" value="neurogenic locus notch homolog protein 4"/>
    <property type="match status" value="1"/>
</dbReference>
<dbReference type="Pfam" id="PF00008">
    <property type="entry name" value="EGF"/>
    <property type="match status" value="5"/>
</dbReference>
<feature type="domain" description="EGF-like" evidence="7">
    <location>
        <begin position="122"/>
        <end position="157"/>
    </location>
</feature>
<dbReference type="AlphaFoldDB" id="A0A8M1KHA8"/>
<dbReference type="OrthoDB" id="283575at2759"/>
<dbReference type="InterPro" id="IPR000742">
    <property type="entry name" value="EGF"/>
</dbReference>
<keyword evidence="8" id="KW-1185">Reference proteome</keyword>